<comment type="caution">
    <text evidence="6">The sequence shown here is derived from an EMBL/GenBank/DDBJ whole genome shotgun (WGS) entry which is preliminary data.</text>
</comment>
<dbReference type="PANTHER" id="PTHR30483">
    <property type="entry name" value="LEUCINE-SPECIFIC-BINDING PROTEIN"/>
    <property type="match status" value="1"/>
</dbReference>
<keyword evidence="7" id="KW-1185">Reference proteome</keyword>
<keyword evidence="2" id="KW-0732">Signal</keyword>
<dbReference type="Proteomes" id="UP000078543">
    <property type="component" value="Unassembled WGS sequence"/>
</dbReference>
<dbReference type="InterPro" id="IPR051010">
    <property type="entry name" value="BCAA_transport"/>
</dbReference>
<sequence length="405" mass="42796">MFSQQPVPAPAPTDPAIAALPPAAPPLPPQFPPSVSRQLDKDEVRAALLVPLSGSYAPWGQALSNAAQLALFEVADAKLNLIPLDTRGTPEGAAEAARQALTQGADIILGPLFSPEVKAAGPIAREQRVPMIAFTTDRSAAGQGVYALGFLPDSQVSRVIGHARTQGKERFALLARSDEYGRSVAESFRAAVAAQGGKVAKVEFYDPSAADLTAVVKRFTEVESRTRGRPKDARAAKDLPPVPPPPFDAVMIPDDGTRLRQVASLISYYEVDPADVRFLGTMLWDDPRLASEPALQGGWFAAPPVAAHQDFEARYGRAFGPLPARVGNLASIAYDATALVGALTRQNLDFSDATLTNAGGFAGIDGLFRLRPDGTNERGLAVREVARGGAKEIGPAPTSFFMPGQ</sequence>
<dbReference type="EMBL" id="LWQU01000146">
    <property type="protein sequence ID" value="OAN49587.1"/>
    <property type="molecule type" value="Genomic_DNA"/>
</dbReference>
<dbReference type="Gene3D" id="3.40.50.2300">
    <property type="match status" value="2"/>
</dbReference>
<name>A0A178MNJ9_9PROT</name>
<gene>
    <name evidence="6" type="ORF">A6A05_13345</name>
</gene>
<reference evidence="6 7" key="1">
    <citation type="submission" date="2016-04" db="EMBL/GenBank/DDBJ databases">
        <title>Draft genome sequence of freshwater magnetotactic bacteria Magnetospirillum marisnigri SP-1 and Magnetospirillum moscoviense BB-1.</title>
        <authorList>
            <person name="Koziaeva V."/>
            <person name="Dziuba M.V."/>
            <person name="Ivanov T.M."/>
            <person name="Kuznetsov B."/>
            <person name="Grouzdev D.S."/>
        </authorList>
    </citation>
    <scope>NUCLEOTIDE SEQUENCE [LARGE SCALE GENOMIC DNA]</scope>
    <source>
        <strain evidence="6 7">BB-1</strain>
    </source>
</reference>
<dbReference type="GO" id="GO:0006865">
    <property type="term" value="P:amino acid transport"/>
    <property type="evidence" value="ECO:0007669"/>
    <property type="project" value="UniProtKB-KW"/>
</dbReference>
<feature type="domain" description="Leucine-binding protein" evidence="5">
    <location>
        <begin position="43"/>
        <end position="389"/>
    </location>
</feature>
<feature type="region of interest" description="Disordered" evidence="4">
    <location>
        <begin position="1"/>
        <end position="36"/>
    </location>
</feature>
<dbReference type="SUPFAM" id="SSF53822">
    <property type="entry name" value="Periplasmic binding protein-like I"/>
    <property type="match status" value="1"/>
</dbReference>
<evidence type="ECO:0000256" key="1">
    <source>
        <dbReference type="ARBA" id="ARBA00010062"/>
    </source>
</evidence>
<comment type="similarity">
    <text evidence="1">Belongs to the leucine-binding protein family.</text>
</comment>
<dbReference type="CDD" id="cd06339">
    <property type="entry name" value="PBP1_YraM_LppC_lipoprotein-like"/>
    <property type="match status" value="1"/>
</dbReference>
<evidence type="ECO:0000313" key="6">
    <source>
        <dbReference type="EMBL" id="OAN49587.1"/>
    </source>
</evidence>
<proteinExistence type="inferred from homology"/>
<feature type="region of interest" description="Disordered" evidence="4">
    <location>
        <begin position="225"/>
        <end position="247"/>
    </location>
</feature>
<dbReference type="PANTHER" id="PTHR30483:SF6">
    <property type="entry name" value="PERIPLASMIC BINDING PROTEIN OF ABC TRANSPORTER FOR NATURAL AMINO ACIDS"/>
    <property type="match status" value="1"/>
</dbReference>
<accession>A0A178MNJ9</accession>
<feature type="compositionally biased region" description="Pro residues" evidence="4">
    <location>
        <begin position="22"/>
        <end position="32"/>
    </location>
</feature>
<dbReference type="STRING" id="1437059.A6A05_13345"/>
<evidence type="ECO:0000256" key="3">
    <source>
        <dbReference type="ARBA" id="ARBA00022970"/>
    </source>
</evidence>
<keyword evidence="3" id="KW-0813">Transport</keyword>
<keyword evidence="3" id="KW-0029">Amino-acid transport</keyword>
<dbReference type="Pfam" id="PF13458">
    <property type="entry name" value="Peripla_BP_6"/>
    <property type="match status" value="1"/>
</dbReference>
<dbReference type="AlphaFoldDB" id="A0A178MNJ9"/>
<evidence type="ECO:0000313" key="7">
    <source>
        <dbReference type="Proteomes" id="UP000078543"/>
    </source>
</evidence>
<organism evidence="6 7">
    <name type="scientific">Magnetospirillum moscoviense</name>
    <dbReference type="NCBI Taxonomy" id="1437059"/>
    <lineage>
        <taxon>Bacteria</taxon>
        <taxon>Pseudomonadati</taxon>
        <taxon>Pseudomonadota</taxon>
        <taxon>Alphaproteobacteria</taxon>
        <taxon>Rhodospirillales</taxon>
        <taxon>Rhodospirillaceae</taxon>
        <taxon>Magnetospirillum</taxon>
    </lineage>
</organism>
<evidence type="ECO:0000256" key="2">
    <source>
        <dbReference type="ARBA" id="ARBA00022729"/>
    </source>
</evidence>
<protein>
    <submittedName>
        <fullName evidence="6">Branched-chain amino acid ABC transporter substrate-binding protein</fullName>
    </submittedName>
</protein>
<evidence type="ECO:0000256" key="4">
    <source>
        <dbReference type="SAM" id="MobiDB-lite"/>
    </source>
</evidence>
<evidence type="ECO:0000259" key="5">
    <source>
        <dbReference type="Pfam" id="PF13458"/>
    </source>
</evidence>
<dbReference type="InterPro" id="IPR028081">
    <property type="entry name" value="Leu-bd"/>
</dbReference>
<feature type="compositionally biased region" description="Basic and acidic residues" evidence="4">
    <location>
        <begin position="225"/>
        <end position="237"/>
    </location>
</feature>
<dbReference type="InterPro" id="IPR028082">
    <property type="entry name" value="Peripla_BP_I"/>
</dbReference>